<name>A0A1Y1WFV9_9FUNG</name>
<gene>
    <name evidence="2" type="ORF">DL89DRAFT_111151</name>
</gene>
<dbReference type="OrthoDB" id="48036at2759"/>
<evidence type="ECO:0000313" key="2">
    <source>
        <dbReference type="EMBL" id="ORX72285.1"/>
    </source>
</evidence>
<dbReference type="GeneID" id="63799753"/>
<keyword evidence="3" id="KW-1185">Reference proteome</keyword>
<dbReference type="AlphaFoldDB" id="A0A1Y1WFV9"/>
<evidence type="ECO:0000256" key="1">
    <source>
        <dbReference type="SAM" id="MobiDB-lite"/>
    </source>
</evidence>
<protein>
    <recommendedName>
        <fullName evidence="4">Essential protein Yae1 N-terminal domain-containing protein</fullName>
    </recommendedName>
</protein>
<evidence type="ECO:0000313" key="3">
    <source>
        <dbReference type="Proteomes" id="UP000193922"/>
    </source>
</evidence>
<proteinExistence type="predicted"/>
<sequence>MSESTYNPDFLERTVDIEDEFEDIGYEEGVLDGKKAGAREGCEMGCEYGLNIGRDDRILHWLGRGVAKRRRNPARACVGADAQTAGDDSEAAGGNPKEKRRECKFPRGTEEGGAQVQGGVGDARHEYGSRSCQATRCRTSSGA</sequence>
<accession>A0A1Y1WFV9</accession>
<feature type="region of interest" description="Disordered" evidence="1">
    <location>
        <begin position="73"/>
        <end position="129"/>
    </location>
</feature>
<dbReference type="Proteomes" id="UP000193922">
    <property type="component" value="Unassembled WGS sequence"/>
</dbReference>
<dbReference type="RefSeq" id="XP_040745709.1">
    <property type="nucleotide sequence ID" value="XM_040883105.1"/>
</dbReference>
<feature type="compositionally biased region" description="Basic and acidic residues" evidence="1">
    <location>
        <begin position="96"/>
        <end position="110"/>
    </location>
</feature>
<evidence type="ECO:0008006" key="4">
    <source>
        <dbReference type="Google" id="ProtNLM"/>
    </source>
</evidence>
<organism evidence="2 3">
    <name type="scientific">Linderina pennispora</name>
    <dbReference type="NCBI Taxonomy" id="61395"/>
    <lineage>
        <taxon>Eukaryota</taxon>
        <taxon>Fungi</taxon>
        <taxon>Fungi incertae sedis</taxon>
        <taxon>Zoopagomycota</taxon>
        <taxon>Kickxellomycotina</taxon>
        <taxon>Kickxellomycetes</taxon>
        <taxon>Kickxellales</taxon>
        <taxon>Kickxellaceae</taxon>
        <taxon>Linderina</taxon>
    </lineage>
</organism>
<comment type="caution">
    <text evidence="2">The sequence shown here is derived from an EMBL/GenBank/DDBJ whole genome shotgun (WGS) entry which is preliminary data.</text>
</comment>
<dbReference type="EMBL" id="MCFD01000003">
    <property type="protein sequence ID" value="ORX72285.1"/>
    <property type="molecule type" value="Genomic_DNA"/>
</dbReference>
<reference evidence="2 3" key="1">
    <citation type="submission" date="2016-07" db="EMBL/GenBank/DDBJ databases">
        <title>Pervasive Adenine N6-methylation of Active Genes in Fungi.</title>
        <authorList>
            <consortium name="DOE Joint Genome Institute"/>
            <person name="Mondo S.J."/>
            <person name="Dannebaum R.O."/>
            <person name="Kuo R.C."/>
            <person name="Labutti K."/>
            <person name="Haridas S."/>
            <person name="Kuo A."/>
            <person name="Salamov A."/>
            <person name="Ahrendt S.R."/>
            <person name="Lipzen A."/>
            <person name="Sullivan W."/>
            <person name="Andreopoulos W.B."/>
            <person name="Clum A."/>
            <person name="Lindquist E."/>
            <person name="Daum C."/>
            <person name="Ramamoorthy G.K."/>
            <person name="Gryganskyi A."/>
            <person name="Culley D."/>
            <person name="Magnuson J.K."/>
            <person name="James T.Y."/>
            <person name="O'Malley M.A."/>
            <person name="Stajich J.E."/>
            <person name="Spatafora J.W."/>
            <person name="Visel A."/>
            <person name="Grigoriev I.V."/>
        </authorList>
    </citation>
    <scope>NUCLEOTIDE SEQUENCE [LARGE SCALE GENOMIC DNA]</scope>
    <source>
        <strain evidence="2 3">ATCC 12442</strain>
    </source>
</reference>